<evidence type="ECO:0000313" key="7">
    <source>
        <dbReference type="EMBL" id="CAB75553.1"/>
    </source>
</evidence>
<dbReference type="TCDB" id="3.A.1.4.3">
    <property type="family name" value="the atp-binding cassette (abc) superfamily"/>
</dbReference>
<dbReference type="PANTHER" id="PTHR47151:SF2">
    <property type="entry name" value="AMINO ACID BINDING PROTEIN"/>
    <property type="match status" value="1"/>
</dbReference>
<dbReference type="InterPro" id="IPR028081">
    <property type="entry name" value="Leu-bd"/>
</dbReference>
<dbReference type="EMBL" id="AJ272047">
    <property type="protein sequence ID" value="CAB75553.1"/>
    <property type="molecule type" value="Genomic_DNA"/>
</dbReference>
<dbReference type="PRINTS" id="PR00337">
    <property type="entry name" value="LEUILEVALBP"/>
</dbReference>
<organism evidence="7">
    <name type="scientific">Rhizobium leguminosarum bv. viciae</name>
    <dbReference type="NCBI Taxonomy" id="387"/>
    <lineage>
        <taxon>Bacteria</taxon>
        <taxon>Pseudomonadati</taxon>
        <taxon>Pseudomonadota</taxon>
        <taxon>Alphaproteobacteria</taxon>
        <taxon>Hyphomicrobiales</taxon>
        <taxon>Rhizobiaceae</taxon>
        <taxon>Rhizobium/Agrobacterium group</taxon>
        <taxon>Rhizobium</taxon>
    </lineage>
</organism>
<proteinExistence type="inferred from homology"/>
<dbReference type="PANTHER" id="PTHR47151">
    <property type="entry name" value="LEU/ILE/VAL-BINDING ABC TRANSPORTER SUBUNIT"/>
    <property type="match status" value="1"/>
</dbReference>
<reference evidence="7" key="2">
    <citation type="journal article" date="2002" name="J. Bacteriol.">
        <title>Rhizobium leguminosarum has a second general amino acid permease with unusually broad substrate specificity and high similarity to branched-chain amino acid transporters (Bra/LIV) of the ABC family.</title>
        <authorList>
            <person name="Hosie A.H."/>
            <person name="Allaway D."/>
            <person name="Galloway C.S."/>
            <person name="Dunsby H.A."/>
            <person name="Poole P.S."/>
        </authorList>
    </citation>
    <scope>NUCLEOTIDE SEQUENCE</scope>
    <source>
        <strain evidence="7">8401 pRL1JI</strain>
    </source>
</reference>
<evidence type="ECO:0000256" key="2">
    <source>
        <dbReference type="ARBA" id="ARBA00022448"/>
    </source>
</evidence>
<evidence type="ECO:0000256" key="5">
    <source>
        <dbReference type="SAM" id="SignalP"/>
    </source>
</evidence>
<accession>Q9L3M3</accession>
<dbReference type="GO" id="GO:0006865">
    <property type="term" value="P:amino acid transport"/>
    <property type="evidence" value="ECO:0007669"/>
    <property type="project" value="UniProtKB-KW"/>
</dbReference>
<dbReference type="Pfam" id="PF13458">
    <property type="entry name" value="Peripla_BP_6"/>
    <property type="match status" value="1"/>
</dbReference>
<gene>
    <name evidence="7" type="primary">braC</name>
</gene>
<name>Q9L3M3_RHILV</name>
<dbReference type="InterPro" id="IPR028082">
    <property type="entry name" value="Peripla_BP_I"/>
</dbReference>
<dbReference type="InterPro" id="IPR000709">
    <property type="entry name" value="Leu_Ile_Val-bd"/>
</dbReference>
<reference evidence="7" key="1">
    <citation type="journal article" date="2001" name="Mol. Microbiol.">
        <title>Solute-binding protein-dependent ABC transporters are responsible for solute efflux in addition to solute uptake.</title>
        <authorList>
            <person name="Hosie A.H."/>
            <person name="Allaway D."/>
            <person name="Jones M.A."/>
            <person name="Walshaw D.L."/>
            <person name="Johnston A.W."/>
            <person name="Poole P.S."/>
        </authorList>
    </citation>
    <scope>NUCLEOTIDE SEQUENCE</scope>
    <source>
        <strain evidence="7">8401 pRL1JI</strain>
    </source>
</reference>
<keyword evidence="3 5" id="KW-0732">Signal</keyword>
<feature type="signal peptide" evidence="5">
    <location>
        <begin position="1"/>
        <end position="23"/>
    </location>
</feature>
<comment type="similarity">
    <text evidence="1">Belongs to the leucine-binding protein family.</text>
</comment>
<keyword evidence="2" id="KW-0813">Transport</keyword>
<keyword evidence="4" id="KW-0029">Amino-acid transport</keyword>
<sequence>MKKSLLSAVALTAMLAFSGNAWADVLIAVAGPLTGPNAAFGAQLQKGAEQAAADINAAGGINGEQIKIELGDDVSDPKQGISVANKFAADGVKFVIGHFNSGVSIPASEVYAENGILRNHPGRDEPDLHGTGLWNTFRTCGRDDQQGAIAGKYLADHFKDAKIAVVHDKTPYGQGLADETKKAMNAAGVTEVIYEGINVGDKDFSALIAKMKEAGVSIIYWGGLHTEAGLIIRQAADQGLKATLVSGDGIVSNELASIAGDAVAGTLNTFGPDPTANPANKELVEKFKAAGFNPEAYTLYSYAAMQTIAGAAKAAGSLDPEAVAKAMKEKGPFPTVLGDISFDEKGDPKIPGYIMYEWKKVRTASTATSRRHVSFAPLYGT</sequence>
<protein>
    <submittedName>
        <fullName evidence="7">Periplasmic binding protein</fullName>
    </submittedName>
</protein>
<feature type="domain" description="Leucine-binding protein" evidence="6">
    <location>
        <begin position="27"/>
        <end position="359"/>
    </location>
</feature>
<dbReference type="AlphaFoldDB" id="Q9L3M3"/>
<evidence type="ECO:0000256" key="3">
    <source>
        <dbReference type="ARBA" id="ARBA00022729"/>
    </source>
</evidence>
<evidence type="ECO:0000259" key="6">
    <source>
        <dbReference type="Pfam" id="PF13458"/>
    </source>
</evidence>
<dbReference type="SUPFAM" id="SSF53822">
    <property type="entry name" value="Periplasmic binding protein-like I"/>
    <property type="match status" value="1"/>
</dbReference>
<evidence type="ECO:0000256" key="4">
    <source>
        <dbReference type="ARBA" id="ARBA00022970"/>
    </source>
</evidence>
<dbReference type="Gene3D" id="3.40.50.2300">
    <property type="match status" value="2"/>
</dbReference>
<dbReference type="CDD" id="cd06342">
    <property type="entry name" value="PBP1_ABC_LIVBP-like"/>
    <property type="match status" value="1"/>
</dbReference>
<evidence type="ECO:0000256" key="1">
    <source>
        <dbReference type="ARBA" id="ARBA00010062"/>
    </source>
</evidence>
<feature type="chain" id="PRO_5004328732" evidence="5">
    <location>
        <begin position="24"/>
        <end position="381"/>
    </location>
</feature>